<evidence type="ECO:0000313" key="2">
    <source>
        <dbReference type="Proteomes" id="UP001165064"/>
    </source>
</evidence>
<gene>
    <name evidence="1" type="ORF">Amon02_000344300</name>
</gene>
<keyword evidence="2" id="KW-1185">Reference proteome</keyword>
<dbReference type="Proteomes" id="UP001165064">
    <property type="component" value="Unassembled WGS sequence"/>
</dbReference>
<sequence>MTAATDVDQGDNTSSLKHPTEILKVLLPEQERGKAISNIVYNKTSPRNRSRSNTVNNDKTNDSGNLPPHLITDITELKFLLESSVDEVRSIKKLYFETETEIKEEELSLISSRDEAKKRRRFEDSNRASLKQEIRFLEEQRMKTESRISTDKNKLGARMKGLRKKEKEIENWKKNTAEMKQTQEKEERDLPAKINDLKTQIQELHKQIFSLQSENHVIEDEFKDELAKRKKMDTLKQKIAGLFEELRDSTIKTTGLLDHRGQEIFNEIIQLKPEWEQQLRQELMTIEETSESSWRALQVREYSKLESLKAQLEEQKRVAAGRQQLQQQYTDERINVSYARAYGSTLNPNSTQTLAPPQAINMYNNGSINSLLSGNLAGIQNNSYNSLNDASYLNQLASSSPNVAPSTAPAAPNYWTSVGSMRNAGLTLDTSAPALSLDAPEENEQGISPGAELYLPQNLIDGDDLHITVTADTISSVISSPSQSHAQVQSQTQIPSSASGDVSGPSSGAKRFSSASAMDSIRGSGLYGSLVNMDSSAQQITSLSALTSSLANNPSMSSPHQSLANLSIPPAPTDNISLANFDIASQHSGFAQPNLNLSSFAPPQDIEDLDLKSIKSLQVNKRSLFEPFSNSNNSSPSVQSSPNMKEAHLNKLLGNLNQTNYTRSISSADGVGTDFLSQTDFLNGSRARI</sequence>
<accession>A0ACB5T104</accession>
<proteinExistence type="predicted"/>
<protein>
    <submittedName>
        <fullName evidence="1">Unnamed protein product</fullName>
    </submittedName>
</protein>
<reference evidence="1" key="1">
    <citation type="submission" date="2023-04" db="EMBL/GenBank/DDBJ databases">
        <title>Ambrosiozyma monospora NBRC 10751.</title>
        <authorList>
            <person name="Ichikawa N."/>
            <person name="Sato H."/>
            <person name="Tonouchi N."/>
        </authorList>
    </citation>
    <scope>NUCLEOTIDE SEQUENCE</scope>
    <source>
        <strain evidence="1">NBRC 10751</strain>
    </source>
</reference>
<dbReference type="EMBL" id="BSXS01002192">
    <property type="protein sequence ID" value="GME78425.1"/>
    <property type="molecule type" value="Genomic_DNA"/>
</dbReference>
<evidence type="ECO:0000313" key="1">
    <source>
        <dbReference type="EMBL" id="GME78425.1"/>
    </source>
</evidence>
<organism evidence="1 2">
    <name type="scientific">Ambrosiozyma monospora</name>
    <name type="common">Yeast</name>
    <name type="synonym">Endomycopsis monosporus</name>
    <dbReference type="NCBI Taxonomy" id="43982"/>
    <lineage>
        <taxon>Eukaryota</taxon>
        <taxon>Fungi</taxon>
        <taxon>Dikarya</taxon>
        <taxon>Ascomycota</taxon>
        <taxon>Saccharomycotina</taxon>
        <taxon>Pichiomycetes</taxon>
        <taxon>Pichiales</taxon>
        <taxon>Pichiaceae</taxon>
        <taxon>Ambrosiozyma</taxon>
    </lineage>
</organism>
<comment type="caution">
    <text evidence="1">The sequence shown here is derived from an EMBL/GenBank/DDBJ whole genome shotgun (WGS) entry which is preliminary data.</text>
</comment>
<name>A0ACB5T104_AMBMO</name>